<evidence type="ECO:0000313" key="4">
    <source>
        <dbReference type="Proteomes" id="UP001228113"/>
    </source>
</evidence>
<evidence type="ECO:0000259" key="2">
    <source>
        <dbReference type="Pfam" id="PF01425"/>
    </source>
</evidence>
<dbReference type="Gene3D" id="3.90.1300.10">
    <property type="entry name" value="Amidase signature (AS) domain"/>
    <property type="match status" value="1"/>
</dbReference>
<organism evidence="3 4">
    <name type="scientific">Mesoterricola sediminis</name>
    <dbReference type="NCBI Taxonomy" id="2927980"/>
    <lineage>
        <taxon>Bacteria</taxon>
        <taxon>Pseudomonadati</taxon>
        <taxon>Acidobacteriota</taxon>
        <taxon>Holophagae</taxon>
        <taxon>Holophagales</taxon>
        <taxon>Holophagaceae</taxon>
        <taxon>Mesoterricola</taxon>
    </lineage>
</organism>
<keyword evidence="4" id="KW-1185">Reference proteome</keyword>
<dbReference type="AlphaFoldDB" id="A0AA48GWZ0"/>
<dbReference type="EMBL" id="AP027081">
    <property type="protein sequence ID" value="BDU75602.1"/>
    <property type="molecule type" value="Genomic_DNA"/>
</dbReference>
<dbReference type="NCBIfam" id="NF006006">
    <property type="entry name" value="PRK08137.1"/>
    <property type="match status" value="1"/>
</dbReference>
<protein>
    <submittedName>
        <fullName evidence="3">Amidase</fullName>
    </submittedName>
</protein>
<dbReference type="PROSITE" id="PS51318">
    <property type="entry name" value="TAT"/>
    <property type="match status" value="1"/>
</dbReference>
<dbReference type="InterPro" id="IPR036928">
    <property type="entry name" value="AS_sf"/>
</dbReference>
<sequence>MTTLLARRTFLALAAGAAAATAAGTRRPAPAAGPRLEDAGLDDLARGMASGRWTSEAVTRHYLARIRTVDRQLHAVVEVNPDALELARSLDRERKARGPRGPLHGIPVLLKENIDTADRMLTTAGSLALVDAPPPARDAHLVSRLREAGAVILGKTNLSEWANLRSTHSVSGWSGRGGLTRNPYALDRNCSGSSSGSGAATAAGLCAAAVGTETDGSIISPASICGLVGLKPTVGLVSRAGIIPLSHTQDTAGPMARSVRDAALLLSALAGPDPRDPATAGAKAHPDYTAFLDADGLRGARLGVVRNFFPETRAMRPAVDAALKALADRGAVLVDPLDLPTADYEKAELEVLLTEFKADLAAYLGARCPRHTVRDMETLIAFNETHRDREMPWFGQELLLQAQAKGGLHDPAYLKALETCRTLSRRGIDALMDQHRLDALIAPSGTPAWTIDLVNGDSAGMGCYTPAAVAGYPHLTVPAGLAAGLPVGLSFFGRAWSEGVLLKLGYAFEQATRARRRPTLPPTLRA</sequence>
<dbReference type="InterPro" id="IPR006311">
    <property type="entry name" value="TAT_signal"/>
</dbReference>
<proteinExistence type="predicted"/>
<evidence type="ECO:0000256" key="1">
    <source>
        <dbReference type="SAM" id="SignalP"/>
    </source>
</evidence>
<dbReference type="Proteomes" id="UP001228113">
    <property type="component" value="Chromosome"/>
</dbReference>
<dbReference type="PANTHER" id="PTHR42678">
    <property type="entry name" value="AMIDASE"/>
    <property type="match status" value="1"/>
</dbReference>
<gene>
    <name evidence="3" type="ORF">METESE_05600</name>
</gene>
<dbReference type="RefSeq" id="WP_316411038.1">
    <property type="nucleotide sequence ID" value="NZ_AP027081.1"/>
</dbReference>
<reference evidence="3" key="1">
    <citation type="journal article" date="2023" name="Int. J. Syst. Evol. Microbiol.">
        <title>Mesoterricola silvestris gen. nov., sp. nov., Mesoterricola sediminis sp. nov., Geothrix oryzae sp. nov., Geothrix edaphica sp. nov., Geothrix rubra sp. nov., and Geothrix limicola sp. nov., six novel members of Acidobacteriota isolated from soils.</title>
        <authorList>
            <person name="Itoh H."/>
            <person name="Sugisawa Y."/>
            <person name="Mise K."/>
            <person name="Xu Z."/>
            <person name="Kuniyasu M."/>
            <person name="Ushijima N."/>
            <person name="Kawano K."/>
            <person name="Kobayashi E."/>
            <person name="Shiratori Y."/>
            <person name="Masuda Y."/>
            <person name="Senoo K."/>
        </authorList>
    </citation>
    <scope>NUCLEOTIDE SEQUENCE</scope>
    <source>
        <strain evidence="3">W786</strain>
    </source>
</reference>
<name>A0AA48GWZ0_9BACT</name>
<evidence type="ECO:0000313" key="3">
    <source>
        <dbReference type="EMBL" id="BDU75602.1"/>
    </source>
</evidence>
<dbReference type="InterPro" id="IPR023631">
    <property type="entry name" value="Amidase_dom"/>
</dbReference>
<dbReference type="SUPFAM" id="SSF75304">
    <property type="entry name" value="Amidase signature (AS) enzymes"/>
    <property type="match status" value="1"/>
</dbReference>
<feature type="domain" description="Amidase" evidence="2">
    <location>
        <begin position="58"/>
        <end position="502"/>
    </location>
</feature>
<accession>A0AA48GWZ0</accession>
<feature type="signal peptide" evidence="1">
    <location>
        <begin position="1"/>
        <end position="22"/>
    </location>
</feature>
<feature type="chain" id="PRO_5041313024" evidence="1">
    <location>
        <begin position="23"/>
        <end position="526"/>
    </location>
</feature>
<dbReference type="Pfam" id="PF01425">
    <property type="entry name" value="Amidase"/>
    <property type="match status" value="1"/>
</dbReference>
<keyword evidence="1" id="KW-0732">Signal</keyword>
<dbReference type="PANTHER" id="PTHR42678:SF34">
    <property type="entry name" value="OS04G0183300 PROTEIN"/>
    <property type="match status" value="1"/>
</dbReference>
<dbReference type="KEGG" id="msea:METESE_05600"/>